<dbReference type="InterPro" id="IPR019906">
    <property type="entry name" value="Ribosomal_uL6_bac-type"/>
</dbReference>
<evidence type="ECO:0000256" key="4">
    <source>
        <dbReference type="RuleBase" id="RU003869"/>
    </source>
</evidence>
<evidence type="ECO:0000256" key="1">
    <source>
        <dbReference type="ARBA" id="ARBA00009356"/>
    </source>
</evidence>
<evidence type="ECO:0000256" key="2">
    <source>
        <dbReference type="ARBA" id="ARBA00022980"/>
    </source>
</evidence>
<accession>A0ABQ7GUL3</accession>
<dbReference type="InterPro" id="IPR036789">
    <property type="entry name" value="Ribosomal_uL6-like_a/b-dom_sf"/>
</dbReference>
<keyword evidence="7" id="KW-1185">Reference proteome</keyword>
<dbReference type="HAMAP" id="MF_01365_B">
    <property type="entry name" value="Ribosomal_uL6_B"/>
    <property type="match status" value="1"/>
</dbReference>
<evidence type="ECO:0000256" key="3">
    <source>
        <dbReference type="ARBA" id="ARBA00023274"/>
    </source>
</evidence>
<organism evidence="6 7">
    <name type="scientific">Dunaliella salina</name>
    <name type="common">Green alga</name>
    <name type="synonym">Protococcus salinus</name>
    <dbReference type="NCBI Taxonomy" id="3046"/>
    <lineage>
        <taxon>Eukaryota</taxon>
        <taxon>Viridiplantae</taxon>
        <taxon>Chlorophyta</taxon>
        <taxon>core chlorophytes</taxon>
        <taxon>Chlorophyceae</taxon>
        <taxon>CS clade</taxon>
        <taxon>Chlamydomonadales</taxon>
        <taxon>Dunaliellaceae</taxon>
        <taxon>Dunaliella</taxon>
    </lineage>
</organism>
<dbReference type="Proteomes" id="UP000815325">
    <property type="component" value="Unassembled WGS sequence"/>
</dbReference>
<sequence>MLAQQRAFSSAASSSAPRQSLSRVQLSVVARESRIGGKPIPVPKGTTITVDGLTVKAKGPNGALEHTMTPYVKLEQTPEMLRMYRGEETKLANAQHGLQRSLLANMVTGVSEGFTKRLQLFGTGYRASATNKELTLNVGYSNPRVMEIPEGLKVAVERNTIITITGADKAKIGDFASTVRRQRAPEPYKGKGIRYEGEVIRLKEGKAGGKKK</sequence>
<dbReference type="NCBIfam" id="TIGR03654">
    <property type="entry name" value="L6_bact"/>
    <property type="match status" value="1"/>
</dbReference>
<keyword evidence="2 4" id="KW-0689">Ribosomal protein</keyword>
<dbReference type="Pfam" id="PF00347">
    <property type="entry name" value="Ribosomal_L6"/>
    <property type="match status" value="2"/>
</dbReference>
<dbReference type="GO" id="GO:0005840">
    <property type="term" value="C:ribosome"/>
    <property type="evidence" value="ECO:0007669"/>
    <property type="project" value="UniProtKB-KW"/>
</dbReference>
<dbReference type="InterPro" id="IPR020040">
    <property type="entry name" value="Ribosomal_uL6_a/b-dom"/>
</dbReference>
<evidence type="ECO:0000313" key="7">
    <source>
        <dbReference type="Proteomes" id="UP000815325"/>
    </source>
</evidence>
<name>A0ABQ7GUL3_DUNSA</name>
<feature type="domain" description="Large ribosomal subunit protein uL6 alpha-beta" evidence="5">
    <location>
        <begin position="42"/>
        <end position="113"/>
    </location>
</feature>
<dbReference type="PANTHER" id="PTHR11655:SF14">
    <property type="entry name" value="LARGE RIBOSOMAL SUBUNIT PROTEIN UL6M"/>
    <property type="match status" value="1"/>
</dbReference>
<evidence type="ECO:0000313" key="6">
    <source>
        <dbReference type="EMBL" id="KAF5838306.1"/>
    </source>
</evidence>
<protein>
    <submittedName>
        <fullName evidence="6">Ribosomal protein L6, alpha-beta domain-containing protein</fullName>
    </submittedName>
</protein>
<comment type="similarity">
    <text evidence="1 4">Belongs to the universal ribosomal protein uL6 family.</text>
</comment>
<gene>
    <name evidence="6" type="ORF">DUNSADRAFT_3038</name>
</gene>
<dbReference type="PRINTS" id="PR00059">
    <property type="entry name" value="RIBOSOMALL6"/>
</dbReference>
<keyword evidence="3 4" id="KW-0687">Ribonucleoprotein</keyword>
<feature type="domain" description="Large ribosomal subunit protein uL6 alpha-beta" evidence="5">
    <location>
        <begin position="121"/>
        <end position="195"/>
    </location>
</feature>
<dbReference type="SUPFAM" id="SSF56053">
    <property type="entry name" value="Ribosomal protein L6"/>
    <property type="match status" value="2"/>
</dbReference>
<dbReference type="EMBL" id="MU069583">
    <property type="protein sequence ID" value="KAF5838306.1"/>
    <property type="molecule type" value="Genomic_DNA"/>
</dbReference>
<dbReference type="Gene3D" id="3.90.930.12">
    <property type="entry name" value="Ribosomal protein L6, alpha-beta domain"/>
    <property type="match status" value="2"/>
</dbReference>
<evidence type="ECO:0000259" key="5">
    <source>
        <dbReference type="Pfam" id="PF00347"/>
    </source>
</evidence>
<dbReference type="PROSITE" id="PS00525">
    <property type="entry name" value="RIBOSOMAL_L6_1"/>
    <property type="match status" value="1"/>
</dbReference>
<dbReference type="PANTHER" id="PTHR11655">
    <property type="entry name" value="60S/50S RIBOSOMAL PROTEIN L6/L9"/>
    <property type="match status" value="1"/>
</dbReference>
<proteinExistence type="inferred from homology"/>
<comment type="caution">
    <text evidence="6">The sequence shown here is derived from an EMBL/GenBank/DDBJ whole genome shotgun (WGS) entry which is preliminary data.</text>
</comment>
<dbReference type="InterPro" id="IPR000702">
    <property type="entry name" value="Ribosomal_uL6-like"/>
</dbReference>
<reference evidence="6" key="1">
    <citation type="submission" date="2017-08" db="EMBL/GenBank/DDBJ databases">
        <authorList>
            <person name="Polle J.E."/>
            <person name="Barry K."/>
            <person name="Cushman J."/>
            <person name="Schmutz J."/>
            <person name="Tran D."/>
            <person name="Hathwaick L.T."/>
            <person name="Yim W.C."/>
            <person name="Jenkins J."/>
            <person name="Mckie-Krisberg Z.M."/>
            <person name="Prochnik S."/>
            <person name="Lindquist E."/>
            <person name="Dockter R.B."/>
            <person name="Adam C."/>
            <person name="Molina H."/>
            <person name="Bunkerborg J."/>
            <person name="Jin E."/>
            <person name="Buchheim M."/>
            <person name="Magnuson J."/>
        </authorList>
    </citation>
    <scope>NUCLEOTIDE SEQUENCE</scope>
    <source>
        <strain evidence="6">CCAP 19/18</strain>
    </source>
</reference>
<dbReference type="InterPro" id="IPR002358">
    <property type="entry name" value="Ribosomal_uL6_CS"/>
</dbReference>
<dbReference type="PIRSF" id="PIRSF002162">
    <property type="entry name" value="Ribosomal_L6"/>
    <property type="match status" value="1"/>
</dbReference>